<sequence length="645" mass="74532">MYLFNQGVNYESYRMLGAHKMQSSDGENGYLFAVWAPNAKSVSVVCDGNGWDRNLGRMHKHNASGIWERFLPGITEGQNYKFSIETHRGDLLMKADPFAFYSEVRPANASVTTDLSYTWKDQTWMDARIHTPLYDKPVNIYEMHFGSFKTRDDGSFYSYTEMIDILIPYLKKMGYTHVELMPICEYPFDGSWGYQVTGYYSANSRYGKPTELKALIDALHQNGIGVIMDWVPAHFPRDAYGLAQFDGTALFEHPDSRRGEHKEWGTLVFDWTKTEIFSFLISNALFWLGEYHMDGLRVDAVSSMLYLDYNRRDGEWLPNRYGGKENLEAIDFLQKLNTAVFERFPNVMMIAEESTAWGGVTKPVHEGGLGFNFKWNMGWMHDVLDYMQCDPLFRKGNHNKLTFPMMYAFAENYILALSHDEVVHGKRSLIDKMWGTYEEKFAELKLLYSFMYAHPGKKLLFMGGEFGQFVEWRFAGQLDWMLDQYESHAKLHKFCANLNHFYRSHPCLFEIERETGDWKGFRWLNAEDRDNSVLSFIRSNADETEKIAVILNFTPVERVKYKVGVPEYGEYEVVLNTNAKSYGGDGKGTRRVKARTKPLNGYPYSIELTLPPLTAYYLHLTKLPVPAAKKNTARGKKTSSTNSNK</sequence>
<feature type="active site" description="Nucleophile" evidence="11 12">
    <location>
        <position position="299"/>
    </location>
</feature>
<feature type="domain" description="Glycosyl hydrolase family 13 catalytic" evidence="13">
    <location>
        <begin position="142"/>
        <end position="492"/>
    </location>
</feature>
<dbReference type="InterPro" id="IPR017853">
    <property type="entry name" value="GH"/>
</dbReference>
<dbReference type="Gene3D" id="2.60.40.10">
    <property type="entry name" value="Immunoglobulins"/>
    <property type="match status" value="1"/>
</dbReference>
<dbReference type="AlphaFoldDB" id="A0A9D5LZ24"/>
<evidence type="ECO:0000313" key="15">
    <source>
        <dbReference type="Proteomes" id="UP000806542"/>
    </source>
</evidence>
<dbReference type="InterPro" id="IPR037439">
    <property type="entry name" value="Branching_enzy"/>
</dbReference>
<dbReference type="GO" id="GO:0003844">
    <property type="term" value="F:1,4-alpha-glucan branching enzyme activity"/>
    <property type="evidence" value="ECO:0007669"/>
    <property type="project" value="UniProtKB-UniRule"/>
</dbReference>
<evidence type="ECO:0000256" key="4">
    <source>
        <dbReference type="ARBA" id="ARBA00009000"/>
    </source>
</evidence>
<dbReference type="CDD" id="cd02855">
    <property type="entry name" value="E_set_GBE_prok_N"/>
    <property type="match status" value="1"/>
</dbReference>
<name>A0A9D5LZ24_9FIRM</name>
<evidence type="ECO:0000256" key="6">
    <source>
        <dbReference type="ARBA" id="ARBA00022676"/>
    </source>
</evidence>
<comment type="pathway">
    <text evidence="3 11">Glycan biosynthesis; glycogen biosynthesis.</text>
</comment>
<dbReference type="InterPro" id="IPR006048">
    <property type="entry name" value="A-amylase/branching_C"/>
</dbReference>
<dbReference type="GO" id="GO:0005829">
    <property type="term" value="C:cytosol"/>
    <property type="evidence" value="ECO:0007669"/>
    <property type="project" value="TreeGrafter"/>
</dbReference>
<dbReference type="Gene3D" id="2.60.40.1180">
    <property type="entry name" value="Golgi alpha-mannosidase II"/>
    <property type="match status" value="1"/>
</dbReference>
<keyword evidence="8" id="KW-0136">Cellulose degradation</keyword>
<dbReference type="Proteomes" id="UP000806542">
    <property type="component" value="Unassembled WGS sequence"/>
</dbReference>
<comment type="subunit">
    <text evidence="11">Monomer.</text>
</comment>
<dbReference type="InterPro" id="IPR004193">
    <property type="entry name" value="Glyco_hydro_13_N"/>
</dbReference>
<dbReference type="HAMAP" id="MF_00685">
    <property type="entry name" value="GlgB"/>
    <property type="match status" value="1"/>
</dbReference>
<dbReference type="InterPro" id="IPR006407">
    <property type="entry name" value="GlgB"/>
</dbReference>
<dbReference type="InterPro" id="IPR044143">
    <property type="entry name" value="GlgB_N_E_set_prok"/>
</dbReference>
<evidence type="ECO:0000256" key="2">
    <source>
        <dbReference type="ARBA" id="ARBA00002953"/>
    </source>
</evidence>
<dbReference type="EC" id="2.4.1.18" evidence="11"/>
<dbReference type="GO" id="GO:0043169">
    <property type="term" value="F:cation binding"/>
    <property type="evidence" value="ECO:0007669"/>
    <property type="project" value="InterPro"/>
</dbReference>
<gene>
    <name evidence="11 14" type="primary">glgB</name>
    <name evidence="14" type="ORF">INF28_03670</name>
</gene>
<comment type="caution">
    <text evidence="14">The sequence shown here is derived from an EMBL/GenBank/DDBJ whole genome shotgun (WGS) entry which is preliminary data.</text>
</comment>
<dbReference type="NCBIfam" id="NF003811">
    <property type="entry name" value="PRK05402.1"/>
    <property type="match status" value="1"/>
</dbReference>
<dbReference type="InterPro" id="IPR014756">
    <property type="entry name" value="Ig_E-set"/>
</dbReference>
<dbReference type="FunFam" id="2.60.40.1180:FF:000002">
    <property type="entry name" value="1,4-alpha-glucan branching enzyme GlgB"/>
    <property type="match status" value="1"/>
</dbReference>
<evidence type="ECO:0000256" key="10">
    <source>
        <dbReference type="ARBA" id="ARBA00023277"/>
    </source>
</evidence>
<comment type="catalytic activity">
    <reaction evidence="1 11">
        <text>Transfers a segment of a (1-&gt;4)-alpha-D-glucan chain to a primary hydroxy group in a similar glucan chain.</text>
        <dbReference type="EC" id="2.4.1.18"/>
    </reaction>
</comment>
<keyword evidence="8" id="KW-0624">Polysaccharide degradation</keyword>
<dbReference type="NCBIfam" id="NF008967">
    <property type="entry name" value="PRK12313.1"/>
    <property type="match status" value="1"/>
</dbReference>
<dbReference type="GO" id="GO:0005978">
    <property type="term" value="P:glycogen biosynthetic process"/>
    <property type="evidence" value="ECO:0007669"/>
    <property type="project" value="UniProtKB-UniRule"/>
</dbReference>
<keyword evidence="5 11" id="KW-0321">Glycogen metabolism</keyword>
<dbReference type="InterPro" id="IPR013783">
    <property type="entry name" value="Ig-like_fold"/>
</dbReference>
<keyword evidence="6 11" id="KW-0328">Glycosyltransferase</keyword>
<evidence type="ECO:0000256" key="1">
    <source>
        <dbReference type="ARBA" id="ARBA00000826"/>
    </source>
</evidence>
<comment type="similarity">
    <text evidence="4 11">Belongs to the glycosyl hydrolase 13 family. GlgB subfamily.</text>
</comment>
<dbReference type="NCBIfam" id="TIGR01515">
    <property type="entry name" value="branching_enzym"/>
    <property type="match status" value="1"/>
</dbReference>
<reference evidence="14" key="1">
    <citation type="submission" date="2020-10" db="EMBL/GenBank/DDBJ databases">
        <title>ChiBAC.</title>
        <authorList>
            <person name="Zenner C."/>
            <person name="Hitch T.C.A."/>
            <person name="Clavel T."/>
        </authorList>
    </citation>
    <scope>NUCLEOTIDE SEQUENCE</scope>
    <source>
        <strain evidence="14">DSM 107454</strain>
    </source>
</reference>
<dbReference type="FunFam" id="3.20.20.80:FF:000003">
    <property type="entry name" value="1,4-alpha-glucan branching enzyme GlgB"/>
    <property type="match status" value="1"/>
</dbReference>
<dbReference type="Pfam" id="PF02806">
    <property type="entry name" value="Alpha-amylase_C"/>
    <property type="match status" value="1"/>
</dbReference>
<dbReference type="Pfam" id="PF02922">
    <property type="entry name" value="CBM_48"/>
    <property type="match status" value="1"/>
</dbReference>
<dbReference type="SUPFAM" id="SSF81296">
    <property type="entry name" value="E set domains"/>
    <property type="match status" value="1"/>
</dbReference>
<keyword evidence="9 11" id="KW-0320">Glycogen biosynthesis</keyword>
<dbReference type="Pfam" id="PF00128">
    <property type="entry name" value="Alpha-amylase"/>
    <property type="match status" value="2"/>
</dbReference>
<evidence type="ECO:0000256" key="9">
    <source>
        <dbReference type="ARBA" id="ARBA00023056"/>
    </source>
</evidence>
<evidence type="ECO:0000256" key="7">
    <source>
        <dbReference type="ARBA" id="ARBA00022679"/>
    </source>
</evidence>
<dbReference type="SMART" id="SM00642">
    <property type="entry name" value="Aamy"/>
    <property type="match status" value="1"/>
</dbReference>
<dbReference type="PANTHER" id="PTHR43651">
    <property type="entry name" value="1,4-ALPHA-GLUCAN-BRANCHING ENZYME"/>
    <property type="match status" value="1"/>
</dbReference>
<dbReference type="PANTHER" id="PTHR43651:SF3">
    <property type="entry name" value="1,4-ALPHA-GLUCAN-BRANCHING ENZYME"/>
    <property type="match status" value="1"/>
</dbReference>
<evidence type="ECO:0000256" key="11">
    <source>
        <dbReference type="HAMAP-Rule" id="MF_00685"/>
    </source>
</evidence>
<protein>
    <recommendedName>
        <fullName evidence="11">1,4-alpha-glucan branching enzyme GlgB</fullName>
        <ecNumber evidence="11">2.4.1.18</ecNumber>
    </recommendedName>
    <alternativeName>
        <fullName evidence="11">1,4-alpha-D-glucan:1,4-alpha-D-glucan 6-glucosyl-transferase</fullName>
    </alternativeName>
    <alternativeName>
        <fullName evidence="11">Alpha-(1-&gt;4)-glucan branching enzyme</fullName>
    </alternativeName>
    <alternativeName>
        <fullName evidence="11">Glycogen branching enzyme</fullName>
        <shortName evidence="11">BE</shortName>
    </alternativeName>
</protein>
<dbReference type="SUPFAM" id="SSF51011">
    <property type="entry name" value="Glycosyl hydrolase domain"/>
    <property type="match status" value="1"/>
</dbReference>
<evidence type="ECO:0000259" key="13">
    <source>
        <dbReference type="SMART" id="SM00642"/>
    </source>
</evidence>
<accession>A0A9D5LZ24</accession>
<comment type="function">
    <text evidence="2 11">Catalyzes the formation of the alpha-1,6-glucosidic linkages in glycogen by scission of a 1,4-alpha-linked oligosaccharide from growing alpha-1,4-glucan chains and the subsequent attachment of the oligosaccharide to the alpha-1,6 position.</text>
</comment>
<dbReference type="EMBL" id="JADCKB010000005">
    <property type="protein sequence ID" value="MBE5039562.1"/>
    <property type="molecule type" value="Genomic_DNA"/>
</dbReference>
<evidence type="ECO:0000313" key="14">
    <source>
        <dbReference type="EMBL" id="MBE5039562.1"/>
    </source>
</evidence>
<feature type="active site" description="Proton donor" evidence="11 12">
    <location>
        <position position="352"/>
    </location>
</feature>
<dbReference type="Gene3D" id="3.20.20.80">
    <property type="entry name" value="Glycosidases"/>
    <property type="match status" value="1"/>
</dbReference>
<evidence type="ECO:0000256" key="5">
    <source>
        <dbReference type="ARBA" id="ARBA00022600"/>
    </source>
</evidence>
<dbReference type="GO" id="GO:0004553">
    <property type="term" value="F:hydrolase activity, hydrolyzing O-glycosyl compounds"/>
    <property type="evidence" value="ECO:0007669"/>
    <property type="project" value="InterPro"/>
</dbReference>
<evidence type="ECO:0000256" key="3">
    <source>
        <dbReference type="ARBA" id="ARBA00004964"/>
    </source>
</evidence>
<dbReference type="InterPro" id="IPR006047">
    <property type="entry name" value="GH13_cat_dom"/>
</dbReference>
<organism evidence="14 15">
    <name type="scientific">Ructibacterium gallinarum</name>
    <dbReference type="NCBI Taxonomy" id="2779355"/>
    <lineage>
        <taxon>Bacteria</taxon>
        <taxon>Bacillati</taxon>
        <taxon>Bacillota</taxon>
        <taxon>Clostridia</taxon>
        <taxon>Eubacteriales</taxon>
        <taxon>Oscillospiraceae</taxon>
        <taxon>Ructibacterium</taxon>
    </lineage>
</organism>
<dbReference type="InterPro" id="IPR013780">
    <property type="entry name" value="Glyco_hydro_b"/>
</dbReference>
<dbReference type="GO" id="GO:0030245">
    <property type="term" value="P:cellulose catabolic process"/>
    <property type="evidence" value="ECO:0007669"/>
    <property type="project" value="UniProtKB-KW"/>
</dbReference>
<evidence type="ECO:0000256" key="12">
    <source>
        <dbReference type="PIRSR" id="PIRSR000463-1"/>
    </source>
</evidence>
<dbReference type="PIRSF" id="PIRSF000463">
    <property type="entry name" value="GlgB"/>
    <property type="match status" value="1"/>
</dbReference>
<dbReference type="CDD" id="cd11322">
    <property type="entry name" value="AmyAc_Glg_BE"/>
    <property type="match status" value="1"/>
</dbReference>
<keyword evidence="15" id="KW-1185">Reference proteome</keyword>
<proteinExistence type="inferred from homology"/>
<keyword evidence="10 11" id="KW-0119">Carbohydrate metabolism</keyword>
<dbReference type="SUPFAM" id="SSF51445">
    <property type="entry name" value="(Trans)glycosidases"/>
    <property type="match status" value="1"/>
</dbReference>
<keyword evidence="7 11" id="KW-0808">Transferase</keyword>
<evidence type="ECO:0000256" key="8">
    <source>
        <dbReference type="ARBA" id="ARBA00023001"/>
    </source>
</evidence>